<feature type="domain" description="HTH luxR-type" evidence="4">
    <location>
        <begin position="293"/>
        <end position="358"/>
    </location>
</feature>
<evidence type="ECO:0000256" key="3">
    <source>
        <dbReference type="ARBA" id="ARBA00023163"/>
    </source>
</evidence>
<organism evidence="5 6">
    <name type="scientific">Nocardia cerradoensis</name>
    <dbReference type="NCBI Taxonomy" id="85688"/>
    <lineage>
        <taxon>Bacteria</taxon>
        <taxon>Bacillati</taxon>
        <taxon>Actinomycetota</taxon>
        <taxon>Actinomycetes</taxon>
        <taxon>Mycobacteriales</taxon>
        <taxon>Nocardiaceae</taxon>
        <taxon>Nocardia</taxon>
    </lineage>
</organism>
<dbReference type="Gene3D" id="1.10.10.10">
    <property type="entry name" value="Winged helix-like DNA-binding domain superfamily/Winged helix DNA-binding domain"/>
    <property type="match status" value="1"/>
</dbReference>
<dbReference type="EMBL" id="NGAF01000021">
    <property type="protein sequence ID" value="OXR41262.1"/>
    <property type="molecule type" value="Genomic_DNA"/>
</dbReference>
<sequence>MSTGSAHRALETLVTLDRELRDTMDLGRQPDVSTLAEAIVMSDKTIDVALTARPIPDSSADIARAGLIAAVLDAQARVRELIRRARSRRIPELSRAVTRMRSAASVEALIRQTCSELTGTLEFRRASYSVIDDAGCTLRYVHPGTGSPPSPSCDPRQPNAAEQDCLIERRSVLVDSTAGEQSHDYIAKILDTTHYVVAPVILGSDARALIHAARDLPWTVDSTDLRLLDIVAATFAVIHEREVRADRMQRQRQSILAAVRQLASETDSFAGLDVDLGLEGTSIRPGSPAQPIRAAVHELLTPREAEVLGLIVDGASNNEIAEQLVITVETVKSHVKQVLRKLGAVNRSEAISLYLEEQRRAGRTP</sequence>
<dbReference type="Pfam" id="PF00196">
    <property type="entry name" value="GerE"/>
    <property type="match status" value="1"/>
</dbReference>
<proteinExistence type="predicted"/>
<keyword evidence="6" id="KW-1185">Reference proteome</keyword>
<dbReference type="InterPro" id="IPR000792">
    <property type="entry name" value="Tscrpt_reg_LuxR_C"/>
</dbReference>
<dbReference type="PANTHER" id="PTHR44688:SF16">
    <property type="entry name" value="DNA-BINDING TRANSCRIPTIONAL ACTIVATOR DEVR_DOSR"/>
    <property type="match status" value="1"/>
</dbReference>
<dbReference type="Proteomes" id="UP000215506">
    <property type="component" value="Unassembled WGS sequence"/>
</dbReference>
<dbReference type="PRINTS" id="PR00038">
    <property type="entry name" value="HTHLUXR"/>
</dbReference>
<evidence type="ECO:0000313" key="5">
    <source>
        <dbReference type="EMBL" id="OXR41262.1"/>
    </source>
</evidence>
<dbReference type="PROSITE" id="PS50043">
    <property type="entry name" value="HTH_LUXR_2"/>
    <property type="match status" value="1"/>
</dbReference>
<keyword evidence="2" id="KW-0238">DNA-binding</keyword>
<name>A0A231GXF6_9NOCA</name>
<evidence type="ECO:0000256" key="2">
    <source>
        <dbReference type="ARBA" id="ARBA00023125"/>
    </source>
</evidence>
<protein>
    <submittedName>
        <fullName evidence="5">Transcriptional regulatory protein LiaR</fullName>
    </submittedName>
</protein>
<comment type="caution">
    <text evidence="5">The sequence shown here is derived from an EMBL/GenBank/DDBJ whole genome shotgun (WGS) entry which is preliminary data.</text>
</comment>
<dbReference type="InterPro" id="IPR029016">
    <property type="entry name" value="GAF-like_dom_sf"/>
</dbReference>
<dbReference type="RefSeq" id="WP_094027696.1">
    <property type="nucleotide sequence ID" value="NZ_NGAF01000021.1"/>
</dbReference>
<dbReference type="GO" id="GO:0006355">
    <property type="term" value="P:regulation of DNA-templated transcription"/>
    <property type="evidence" value="ECO:0007669"/>
    <property type="project" value="InterPro"/>
</dbReference>
<accession>A0A231GXF6</accession>
<dbReference type="GO" id="GO:0003677">
    <property type="term" value="F:DNA binding"/>
    <property type="evidence" value="ECO:0007669"/>
    <property type="project" value="UniProtKB-KW"/>
</dbReference>
<dbReference type="SUPFAM" id="SSF46894">
    <property type="entry name" value="C-terminal effector domain of the bipartite response regulators"/>
    <property type="match status" value="1"/>
</dbReference>
<reference evidence="5 6" key="1">
    <citation type="submission" date="2017-07" db="EMBL/GenBank/DDBJ databases">
        <title>First draft Genome Sequence of Nocardia cerradoensis isolated from human infection.</title>
        <authorList>
            <person name="Carrasco G."/>
        </authorList>
    </citation>
    <scope>NUCLEOTIDE SEQUENCE [LARGE SCALE GENOMIC DNA]</scope>
    <source>
        <strain evidence="5 6">CNM20130759</strain>
    </source>
</reference>
<dbReference type="CDD" id="cd06170">
    <property type="entry name" value="LuxR_C_like"/>
    <property type="match status" value="1"/>
</dbReference>
<gene>
    <name evidence="5" type="primary">liaR_7</name>
    <name evidence="5" type="ORF">B7C42_06660</name>
</gene>
<dbReference type="AlphaFoldDB" id="A0A231GXF6"/>
<evidence type="ECO:0000259" key="4">
    <source>
        <dbReference type="PROSITE" id="PS50043"/>
    </source>
</evidence>
<evidence type="ECO:0000313" key="6">
    <source>
        <dbReference type="Proteomes" id="UP000215506"/>
    </source>
</evidence>
<keyword evidence="1" id="KW-0805">Transcription regulation</keyword>
<dbReference type="InterPro" id="IPR016032">
    <property type="entry name" value="Sig_transdc_resp-reg_C-effctor"/>
</dbReference>
<dbReference type="InterPro" id="IPR036388">
    <property type="entry name" value="WH-like_DNA-bd_sf"/>
</dbReference>
<keyword evidence="3" id="KW-0804">Transcription</keyword>
<evidence type="ECO:0000256" key="1">
    <source>
        <dbReference type="ARBA" id="ARBA00023015"/>
    </source>
</evidence>
<dbReference type="SUPFAM" id="SSF55781">
    <property type="entry name" value="GAF domain-like"/>
    <property type="match status" value="1"/>
</dbReference>
<dbReference type="SMART" id="SM00421">
    <property type="entry name" value="HTH_LUXR"/>
    <property type="match status" value="1"/>
</dbReference>
<dbReference type="Gene3D" id="3.30.450.40">
    <property type="match status" value="1"/>
</dbReference>
<dbReference type="PANTHER" id="PTHR44688">
    <property type="entry name" value="DNA-BINDING TRANSCRIPTIONAL ACTIVATOR DEVR_DOSR"/>
    <property type="match status" value="1"/>
</dbReference>